<organism evidence="1">
    <name type="scientific">uncultured Truepera sp</name>
    <dbReference type="NCBI Taxonomy" id="543023"/>
    <lineage>
        <taxon>Bacteria</taxon>
        <taxon>Thermotogati</taxon>
        <taxon>Deinococcota</taxon>
        <taxon>Deinococci</taxon>
        <taxon>Trueperales</taxon>
        <taxon>Trueperaceae</taxon>
        <taxon>Truepera</taxon>
        <taxon>environmental samples</taxon>
    </lineage>
</organism>
<sequence>MTQPQRYRWLTVGDHYTYVARPGKGTDARRGERCEVVTVPRSGRGPGNARVVFADGHVAIVPAGVLRKIHAP</sequence>
<proteinExistence type="predicted"/>
<protein>
    <submittedName>
        <fullName evidence="1">Uncharacterized protein</fullName>
    </submittedName>
</protein>
<gene>
    <name evidence="1" type="ORF">AVDCRST_MAG86-1952</name>
</gene>
<dbReference type="EMBL" id="CADCWP010000154">
    <property type="protein sequence ID" value="CAA9573756.1"/>
    <property type="molecule type" value="Genomic_DNA"/>
</dbReference>
<accession>A0A6J4VA85</accession>
<name>A0A6J4VA85_9DEIN</name>
<dbReference type="AlphaFoldDB" id="A0A6J4VA85"/>
<evidence type="ECO:0000313" key="1">
    <source>
        <dbReference type="EMBL" id="CAA9573756.1"/>
    </source>
</evidence>
<reference evidence="1" key="1">
    <citation type="submission" date="2020-02" db="EMBL/GenBank/DDBJ databases">
        <authorList>
            <person name="Meier V. D."/>
        </authorList>
    </citation>
    <scope>NUCLEOTIDE SEQUENCE</scope>
    <source>
        <strain evidence="1">AVDCRST_MAG86</strain>
    </source>
</reference>